<feature type="signal peptide" evidence="1">
    <location>
        <begin position="1"/>
        <end position="16"/>
    </location>
</feature>
<dbReference type="Gene3D" id="2.60.40.790">
    <property type="match status" value="1"/>
</dbReference>
<dbReference type="AlphaFoldDB" id="A0A7J8T8S4"/>
<accession>A0A7J8T8S4</accession>
<evidence type="ECO:0000256" key="1">
    <source>
        <dbReference type="SAM" id="SignalP"/>
    </source>
</evidence>
<keyword evidence="3" id="KW-1185">Reference proteome</keyword>
<keyword evidence="1" id="KW-0732">Signal</keyword>
<dbReference type="InterPro" id="IPR039321">
    <property type="entry name" value="IDM2/3-like"/>
</dbReference>
<dbReference type="PANTHER" id="PTHR34661:SF8">
    <property type="entry name" value="ALPHA-CRYSTALLIN DOMAIN-CONTAINING PROTEIN 22.3"/>
    <property type="match status" value="1"/>
</dbReference>
<gene>
    <name evidence="2" type="ORF">Godav_025955</name>
</gene>
<comment type="caution">
    <text evidence="2">The sequence shown here is derived from an EMBL/GenBank/DDBJ whole genome shotgun (WGS) entry which is preliminary data.</text>
</comment>
<reference evidence="2 3" key="1">
    <citation type="journal article" date="2019" name="Genome Biol. Evol.">
        <title>Insights into the evolution of the New World diploid cottons (Gossypium, subgenus Houzingenia) based on genome sequencing.</title>
        <authorList>
            <person name="Grover C.E."/>
            <person name="Arick M.A. 2nd"/>
            <person name="Thrash A."/>
            <person name="Conover J.L."/>
            <person name="Sanders W.S."/>
            <person name="Peterson D.G."/>
            <person name="Frelichowski J.E."/>
            <person name="Scheffler J.A."/>
            <person name="Scheffler B.E."/>
            <person name="Wendel J.F."/>
        </authorList>
    </citation>
    <scope>NUCLEOTIDE SEQUENCE [LARGE SCALE GENOMIC DNA]</scope>
    <source>
        <strain evidence="2">27</strain>
        <tissue evidence="2">Leaf</tissue>
    </source>
</reference>
<dbReference type="Proteomes" id="UP000593561">
    <property type="component" value="Unassembled WGS sequence"/>
</dbReference>
<sequence>MIVTQVLLVFIAKLTAYLSSGRSKSENGENNEHTSPQQLVLDVAPLNCVPYVGPTNPDDKSVSPEENTDVTETIGPAMIFLPSETTSEDLDSIVACTKHGVALTGAAATGTMGPIVGLVDIGVLEDSYYFRVSLPGVSPDKNFEGSLEDHISILVFICTRFSFSPNAIKPLLQALGVELMILPQMITVLVDFTSAEDFSCDIESDGKVLIKGITTTGEKVVVKNSQVFHMLTQNLCPSGHFTVSFELPGPVDPEKVTSCLANGLLEAVVKKR</sequence>
<name>A0A7J8T8S4_GOSDV</name>
<dbReference type="CDD" id="cd06464">
    <property type="entry name" value="ACD_sHsps-like"/>
    <property type="match status" value="1"/>
</dbReference>
<evidence type="ECO:0000313" key="2">
    <source>
        <dbReference type="EMBL" id="MBA0634455.1"/>
    </source>
</evidence>
<proteinExistence type="predicted"/>
<dbReference type="PANTHER" id="PTHR34661">
    <property type="entry name" value="INCREASED DNA METHYLATION 3"/>
    <property type="match status" value="1"/>
</dbReference>
<dbReference type="SUPFAM" id="SSF49764">
    <property type="entry name" value="HSP20-like chaperones"/>
    <property type="match status" value="1"/>
</dbReference>
<dbReference type="InterPro" id="IPR008978">
    <property type="entry name" value="HSP20-like_chaperone"/>
</dbReference>
<dbReference type="EMBL" id="JABFAC010238165">
    <property type="protein sequence ID" value="MBA0634455.1"/>
    <property type="molecule type" value="Genomic_DNA"/>
</dbReference>
<evidence type="ECO:0000313" key="3">
    <source>
        <dbReference type="Proteomes" id="UP000593561"/>
    </source>
</evidence>
<dbReference type="GO" id="GO:0005634">
    <property type="term" value="C:nucleus"/>
    <property type="evidence" value="ECO:0007669"/>
    <property type="project" value="TreeGrafter"/>
</dbReference>
<feature type="chain" id="PRO_5029578549" description="SHSP domain-containing protein" evidence="1">
    <location>
        <begin position="17"/>
        <end position="272"/>
    </location>
</feature>
<organism evidence="2 3">
    <name type="scientific">Gossypium davidsonii</name>
    <name type="common">Davidson's cotton</name>
    <name type="synonym">Gossypium klotzschianum subsp. davidsonii</name>
    <dbReference type="NCBI Taxonomy" id="34287"/>
    <lineage>
        <taxon>Eukaryota</taxon>
        <taxon>Viridiplantae</taxon>
        <taxon>Streptophyta</taxon>
        <taxon>Embryophyta</taxon>
        <taxon>Tracheophyta</taxon>
        <taxon>Spermatophyta</taxon>
        <taxon>Magnoliopsida</taxon>
        <taxon>eudicotyledons</taxon>
        <taxon>Gunneridae</taxon>
        <taxon>Pentapetalae</taxon>
        <taxon>rosids</taxon>
        <taxon>malvids</taxon>
        <taxon>Malvales</taxon>
        <taxon>Malvaceae</taxon>
        <taxon>Malvoideae</taxon>
        <taxon>Gossypium</taxon>
    </lineage>
</organism>
<evidence type="ECO:0008006" key="4">
    <source>
        <dbReference type="Google" id="ProtNLM"/>
    </source>
</evidence>
<protein>
    <recommendedName>
        <fullName evidence="4">SHSP domain-containing protein</fullName>
    </recommendedName>
</protein>